<evidence type="ECO:0000256" key="2">
    <source>
        <dbReference type="ARBA" id="ARBA00011881"/>
    </source>
</evidence>
<evidence type="ECO:0000259" key="4">
    <source>
        <dbReference type="Pfam" id="PF00171"/>
    </source>
</evidence>
<comment type="subunit">
    <text evidence="2">Homotetramer.</text>
</comment>
<evidence type="ECO:0000256" key="1">
    <source>
        <dbReference type="ARBA" id="ARBA00009986"/>
    </source>
</evidence>
<dbReference type="SUPFAM" id="SSF53720">
    <property type="entry name" value="ALDH-like"/>
    <property type="match status" value="1"/>
</dbReference>
<protein>
    <submittedName>
        <fullName evidence="5">Aldehyde dehydrogenase (NAD+)</fullName>
    </submittedName>
</protein>
<evidence type="ECO:0000256" key="3">
    <source>
        <dbReference type="ARBA" id="ARBA00023002"/>
    </source>
</evidence>
<name>A0A1B1TF33_9ARCH</name>
<dbReference type="PANTHER" id="PTHR11699">
    <property type="entry name" value="ALDEHYDE DEHYDROGENASE-RELATED"/>
    <property type="match status" value="1"/>
</dbReference>
<dbReference type="EMBL" id="KP211911">
    <property type="protein sequence ID" value="ANV80891.1"/>
    <property type="molecule type" value="Genomic_DNA"/>
</dbReference>
<dbReference type="GO" id="GO:0016620">
    <property type="term" value="F:oxidoreductase activity, acting on the aldehyde or oxo group of donors, NAD or NADP as acceptor"/>
    <property type="evidence" value="ECO:0007669"/>
    <property type="project" value="InterPro"/>
</dbReference>
<feature type="domain" description="Aldehyde dehydrogenase" evidence="4">
    <location>
        <begin position="12"/>
        <end position="474"/>
    </location>
</feature>
<reference evidence="5" key="2">
    <citation type="journal article" date="2015" name="ISME J.">
        <title>A new class of marine Euryarchaeota group II from the Mediterranean deep chlorophyll maximum.</title>
        <authorList>
            <person name="Martin-Cuadrado A.B."/>
            <person name="Garcia-Heredia I."/>
            <person name="Molto A.G."/>
            <person name="Lopez-Ubeda R."/>
            <person name="Kimes N."/>
            <person name="Lopez-Garcia P."/>
            <person name="Moreira D."/>
            <person name="Rodriguez-Valera F."/>
        </authorList>
    </citation>
    <scope>NUCLEOTIDE SEQUENCE</scope>
</reference>
<accession>A0A1B1TF33</accession>
<dbReference type="Gene3D" id="3.40.605.10">
    <property type="entry name" value="Aldehyde Dehydrogenase, Chain A, domain 1"/>
    <property type="match status" value="1"/>
</dbReference>
<reference evidence="5" key="1">
    <citation type="submission" date="2014-11" db="EMBL/GenBank/DDBJ databases">
        <authorList>
            <person name="Zhu J."/>
            <person name="Qi W."/>
            <person name="Song R."/>
        </authorList>
    </citation>
    <scope>NUCLEOTIDE SEQUENCE</scope>
</reference>
<organism evidence="5">
    <name type="scientific">uncultured Poseidoniia archaeon</name>
    <dbReference type="NCBI Taxonomy" id="1697135"/>
    <lineage>
        <taxon>Archaea</taxon>
        <taxon>Methanobacteriati</taxon>
        <taxon>Thermoplasmatota</taxon>
        <taxon>Candidatus Poseidoniia</taxon>
        <taxon>environmental samples</taxon>
    </lineage>
</organism>
<proteinExistence type="inferred from homology"/>
<dbReference type="Pfam" id="PF00171">
    <property type="entry name" value="Aldedh"/>
    <property type="match status" value="1"/>
</dbReference>
<dbReference type="Gene3D" id="3.40.309.10">
    <property type="entry name" value="Aldehyde Dehydrogenase, Chain A, domain 2"/>
    <property type="match status" value="1"/>
</dbReference>
<comment type="similarity">
    <text evidence="1">Belongs to the aldehyde dehydrogenase family.</text>
</comment>
<dbReference type="FunFam" id="3.40.605.10:FF:000007">
    <property type="entry name" value="NAD/NADP-dependent betaine aldehyde dehydrogenase"/>
    <property type="match status" value="1"/>
</dbReference>
<dbReference type="InterPro" id="IPR016161">
    <property type="entry name" value="Ald_DH/histidinol_DH"/>
</dbReference>
<dbReference type="InterPro" id="IPR016162">
    <property type="entry name" value="Ald_DH_N"/>
</dbReference>
<dbReference type="AlphaFoldDB" id="A0A1B1TF33"/>
<evidence type="ECO:0000313" key="5">
    <source>
        <dbReference type="EMBL" id="ANV80891.1"/>
    </source>
</evidence>
<keyword evidence="3" id="KW-0560">Oxidoreductase</keyword>
<dbReference type="InterPro" id="IPR016163">
    <property type="entry name" value="Ald_DH_C"/>
</dbReference>
<dbReference type="FunFam" id="3.40.309.10:FF:000012">
    <property type="entry name" value="Betaine aldehyde dehydrogenase"/>
    <property type="match status" value="1"/>
</dbReference>
<dbReference type="InterPro" id="IPR015590">
    <property type="entry name" value="Aldehyde_DH_dom"/>
</dbReference>
<sequence length="478" mass="50857">MSAQQMLINGEWINGEKGETSDVINPATGEVIATVPRATISDVETCVSASRAAFMDKSWKNMDPAQRGRILNKMAAATYGAAKELAVIESENNGKTFREALSEIRYGAWTLEYFAGLSDKIEGSTIPVPGNRLNYTLRQPLGVTAHIVPWNFPLQLAIRSIAPALAAGCTVIAKPASWTPLSLIAWAKKMEEAEVGLPSGVLQVITGSGGLIGDALAGHSGIDGVVLTGGVPTGQTVMAKASENLTPVTLELGGKGANIVFPDANLKYAAKAICFGIFMNAGQMCWAGSRLIVHEEVHDELVEAVVAEVGKWKVGPGMEEGVRIGSLVHQSHRDEVLEKLQAGLKMGGTVVCGGNAIDGAGAFMEATVVTGVSSENLLFNDELFGPVLSVTKFNEDAQALELANDTPFGLLNGIWTNDLSRAHNMARDLQSGMISINEYPITFPQTAFTGWKQSGIGIEQSQDALRFYTKVKNVNIKL</sequence>